<dbReference type="Proteomes" id="UP001057753">
    <property type="component" value="Unassembled WGS sequence"/>
</dbReference>
<gene>
    <name evidence="2" type="ORF">HXA33_14040</name>
</gene>
<dbReference type="EMBL" id="JABXYM010000001">
    <property type="protein sequence ID" value="MCR6097668.1"/>
    <property type="molecule type" value="Genomic_DNA"/>
</dbReference>
<protein>
    <submittedName>
        <fullName evidence="2">Uncharacterized protein</fullName>
    </submittedName>
</protein>
<comment type="caution">
    <text evidence="2">The sequence shown here is derived from an EMBL/GenBank/DDBJ whole genome shotgun (WGS) entry which is preliminary data.</text>
</comment>
<keyword evidence="1" id="KW-0812">Transmembrane</keyword>
<proteinExistence type="predicted"/>
<reference evidence="2" key="1">
    <citation type="submission" date="2020-06" db="EMBL/GenBank/DDBJ databases">
        <title>Insight into the genomes of haloalkaliphilic bacilli from Kenyan soda lakes.</title>
        <authorList>
            <person name="Mwirichia R."/>
            <person name="Villamizar G.C."/>
            <person name="Poehlein A."/>
            <person name="Mugweru J."/>
            <person name="Kipnyargis A."/>
            <person name="Kiplimo D."/>
            <person name="Orwa P."/>
            <person name="Daniel R."/>
        </authorList>
    </citation>
    <scope>NUCLEOTIDE SEQUENCE</scope>
    <source>
        <strain evidence="2">B1096_S55</strain>
    </source>
</reference>
<evidence type="ECO:0000313" key="3">
    <source>
        <dbReference type="Proteomes" id="UP001057753"/>
    </source>
</evidence>
<name>A0A9Q4G0A2_SALAG</name>
<evidence type="ECO:0000256" key="1">
    <source>
        <dbReference type="SAM" id="Phobius"/>
    </source>
</evidence>
<evidence type="ECO:0000313" key="2">
    <source>
        <dbReference type="EMBL" id="MCR6097668.1"/>
    </source>
</evidence>
<keyword evidence="1" id="KW-0472">Membrane</keyword>
<keyword evidence="1" id="KW-1133">Transmembrane helix</keyword>
<keyword evidence="3" id="KW-1185">Reference proteome</keyword>
<accession>A0A9Q4G0A2</accession>
<dbReference type="RefSeq" id="WP_257822062.1">
    <property type="nucleotide sequence ID" value="NZ_JABXYM010000001.1"/>
</dbReference>
<dbReference type="AlphaFoldDB" id="A0A9Q4G0A2"/>
<feature type="transmembrane region" description="Helical" evidence="1">
    <location>
        <begin position="9"/>
        <end position="28"/>
    </location>
</feature>
<feature type="transmembrane region" description="Helical" evidence="1">
    <location>
        <begin position="64"/>
        <end position="89"/>
    </location>
</feature>
<organism evidence="2 3">
    <name type="scientific">Salipaludibacillus agaradhaerens</name>
    <name type="common">Bacillus agaradhaerens</name>
    <dbReference type="NCBI Taxonomy" id="76935"/>
    <lineage>
        <taxon>Bacteria</taxon>
        <taxon>Bacillati</taxon>
        <taxon>Bacillota</taxon>
        <taxon>Bacilli</taxon>
        <taxon>Bacillales</taxon>
        <taxon>Bacillaceae</taxon>
    </lineage>
</organism>
<sequence length="103" mass="11598">MSNSTVMKFVSGGFNLFFCIPVISWVFVVGLSAMPLFLLFILHLVTFIFSLIDKRRFHGSVVGMTAAFMGWIPVLGFFMHVIATTLLIVDGFMSRKDDKEVEI</sequence>